<feature type="region of interest" description="Disordered" evidence="1">
    <location>
        <begin position="147"/>
        <end position="185"/>
    </location>
</feature>
<evidence type="ECO:0000313" key="2">
    <source>
        <dbReference type="EMBL" id="KAL5108532.1"/>
    </source>
</evidence>
<name>A0ABR4QG63_9CEST</name>
<evidence type="ECO:0000256" key="1">
    <source>
        <dbReference type="SAM" id="MobiDB-lite"/>
    </source>
</evidence>
<feature type="region of interest" description="Disordered" evidence="1">
    <location>
        <begin position="83"/>
        <end position="102"/>
    </location>
</feature>
<accession>A0ABR4QG63</accession>
<proteinExistence type="predicted"/>
<sequence>MRRGLGVLHSPICAYVRVCTSQRPAPIIDNPEALLRVSSPSSLFTSPFALYRYSGFLPHLHTQPYTIAVSEEMANYGTAVLAQTTSDNPNPAPSHSMPRSNLRRQRHHLGCSFSPLLQDMNATTATIIDSNHPQFTKGNQLTRQVRITSSPDHKQERSGSFGYKSRSYGFSDSRPRMISQEMTEM</sequence>
<organism evidence="2 3">
    <name type="scientific">Taenia crassiceps</name>
    <dbReference type="NCBI Taxonomy" id="6207"/>
    <lineage>
        <taxon>Eukaryota</taxon>
        <taxon>Metazoa</taxon>
        <taxon>Spiralia</taxon>
        <taxon>Lophotrochozoa</taxon>
        <taxon>Platyhelminthes</taxon>
        <taxon>Cestoda</taxon>
        <taxon>Eucestoda</taxon>
        <taxon>Cyclophyllidea</taxon>
        <taxon>Taeniidae</taxon>
        <taxon>Taenia</taxon>
    </lineage>
</organism>
<evidence type="ECO:0000313" key="3">
    <source>
        <dbReference type="Proteomes" id="UP001651158"/>
    </source>
</evidence>
<reference evidence="2 3" key="1">
    <citation type="journal article" date="2022" name="Front. Cell. Infect. Microbiol.">
        <title>The Genomes of Two Strains of Taenia crassiceps the Animal Model for the Study of Human Cysticercosis.</title>
        <authorList>
            <person name="Bobes R.J."/>
            <person name="Estrada K."/>
            <person name="Rios-Valencia D.G."/>
            <person name="Calderon-Gallegos A."/>
            <person name="de la Torre P."/>
            <person name="Carrero J.C."/>
            <person name="Sanchez-Flores A."/>
            <person name="Laclette J.P."/>
        </authorList>
    </citation>
    <scope>NUCLEOTIDE SEQUENCE [LARGE SCALE GENOMIC DNA]</scope>
    <source>
        <strain evidence="2">WFUcys</strain>
    </source>
</reference>
<protein>
    <submittedName>
        <fullName evidence="2">Uncharacterized protein</fullName>
    </submittedName>
</protein>
<dbReference type="Proteomes" id="UP001651158">
    <property type="component" value="Unassembled WGS sequence"/>
</dbReference>
<keyword evidence="3" id="KW-1185">Reference proteome</keyword>
<dbReference type="EMBL" id="JAKROA010000003">
    <property type="protein sequence ID" value="KAL5108532.1"/>
    <property type="molecule type" value="Genomic_DNA"/>
</dbReference>
<comment type="caution">
    <text evidence="2">The sequence shown here is derived from an EMBL/GenBank/DDBJ whole genome shotgun (WGS) entry which is preliminary data.</text>
</comment>
<gene>
    <name evidence="2" type="ORF">TcWFU_001780</name>
</gene>